<feature type="transmembrane region" description="Helical" evidence="1">
    <location>
        <begin position="187"/>
        <end position="217"/>
    </location>
</feature>
<keyword evidence="1" id="KW-0472">Membrane</keyword>
<dbReference type="EMBL" id="AAOW01000016">
    <property type="protein sequence ID" value="EAR60517.1"/>
    <property type="molecule type" value="Genomic_DNA"/>
</dbReference>
<reference evidence="2 3" key="1">
    <citation type="submission" date="2006-02" db="EMBL/GenBank/DDBJ databases">
        <authorList>
            <person name="Pinhassi J."/>
            <person name="Pedros-Alio C."/>
            <person name="Ferriera S."/>
            <person name="Johnson J."/>
            <person name="Kravitz S."/>
            <person name="Halpern A."/>
            <person name="Remington K."/>
            <person name="Beeson K."/>
            <person name="Tran B."/>
            <person name="Rogers Y.-H."/>
            <person name="Friedman R."/>
            <person name="Venter J.C."/>
        </authorList>
    </citation>
    <scope>NUCLEOTIDE SEQUENCE [LARGE SCALE GENOMIC DNA]</scope>
    <source>
        <strain evidence="2 3">MED92</strain>
    </source>
</reference>
<feature type="transmembrane region" description="Helical" evidence="1">
    <location>
        <begin position="42"/>
        <end position="58"/>
    </location>
</feature>
<comment type="caution">
    <text evidence="2">The sequence shown here is derived from an EMBL/GenBank/DDBJ whole genome shotgun (WGS) entry which is preliminary data.</text>
</comment>
<feature type="transmembrane region" description="Helical" evidence="1">
    <location>
        <begin position="223"/>
        <end position="239"/>
    </location>
</feature>
<feature type="transmembrane region" description="Helical" evidence="1">
    <location>
        <begin position="366"/>
        <end position="383"/>
    </location>
</feature>
<keyword evidence="1" id="KW-1133">Transmembrane helix</keyword>
<dbReference type="AlphaFoldDB" id="A0A7U8GRT1"/>
<feature type="transmembrane region" description="Helical" evidence="1">
    <location>
        <begin position="67"/>
        <end position="86"/>
    </location>
</feature>
<protein>
    <recommendedName>
        <fullName evidence="4">O-antigen polymerase</fullName>
    </recommendedName>
</protein>
<feature type="transmembrane region" description="Helical" evidence="1">
    <location>
        <begin position="151"/>
        <end position="175"/>
    </location>
</feature>
<sequence length="387" mass="43479">MAASFLISPVKISLVFFTLFIFTPRINFFQLSGGVSDLRLDVLSMFLFWAALIPYLCFKKFKVTNPWVLFFIFLWFQVALILPITSSHPFNALGQILWYSSMIACVWLGYDAGRIKTSSALKIVVYFSALNSLMHLSGLFLYHFLGIYTKHLWFGFFHVPSPFAFVVAIGFIMMIHTWEDSAISKRIFITLFVINMSALLLSDSRVGAGAFFIALIISKINNVRWFFAVGVAALASLLVKSKALSIFLMDFETLSADPSLGVRFSNFVRYLEWVDLEKFFFGGGALSFLEYSIQYGRPGHLDSFYAKILSDHGFIFTGLVLLGFVAAMLQSLSRNYRLAGGLALVVFIAVFSLVNEALSSVKSGHFAFFALGLCFFVAHHKVIKKTT</sequence>
<keyword evidence="1" id="KW-0812">Transmembrane</keyword>
<organism evidence="2 3">
    <name type="scientific">Neptuniibacter caesariensis</name>
    <dbReference type="NCBI Taxonomy" id="207954"/>
    <lineage>
        <taxon>Bacteria</taxon>
        <taxon>Pseudomonadati</taxon>
        <taxon>Pseudomonadota</taxon>
        <taxon>Gammaproteobacteria</taxon>
        <taxon>Oceanospirillales</taxon>
        <taxon>Oceanospirillaceae</taxon>
        <taxon>Neptuniibacter</taxon>
    </lineage>
</organism>
<feature type="transmembrane region" description="Helical" evidence="1">
    <location>
        <begin position="12"/>
        <end position="30"/>
    </location>
</feature>
<dbReference type="Proteomes" id="UP000002171">
    <property type="component" value="Unassembled WGS sequence"/>
</dbReference>
<evidence type="ECO:0000313" key="2">
    <source>
        <dbReference type="EMBL" id="EAR60517.1"/>
    </source>
</evidence>
<keyword evidence="3" id="KW-1185">Reference proteome</keyword>
<evidence type="ECO:0000313" key="3">
    <source>
        <dbReference type="Proteomes" id="UP000002171"/>
    </source>
</evidence>
<proteinExistence type="predicted"/>
<evidence type="ECO:0000256" key="1">
    <source>
        <dbReference type="SAM" id="Phobius"/>
    </source>
</evidence>
<feature type="transmembrane region" description="Helical" evidence="1">
    <location>
        <begin position="308"/>
        <end position="329"/>
    </location>
</feature>
<gene>
    <name evidence="2" type="ORF">MED92_16675</name>
</gene>
<feature type="transmembrane region" description="Helical" evidence="1">
    <location>
        <begin position="123"/>
        <end position="145"/>
    </location>
</feature>
<accession>A0A7U8GRT1</accession>
<evidence type="ECO:0008006" key="4">
    <source>
        <dbReference type="Google" id="ProtNLM"/>
    </source>
</evidence>
<name>A0A7U8GRT1_NEPCE</name>
<feature type="transmembrane region" description="Helical" evidence="1">
    <location>
        <begin position="336"/>
        <end position="354"/>
    </location>
</feature>